<evidence type="ECO:0000313" key="10">
    <source>
        <dbReference type="Proteomes" id="UP001205748"/>
    </source>
</evidence>
<dbReference type="InterPro" id="IPR006176">
    <property type="entry name" value="3-OHacyl-CoA_DH_NAD-bd"/>
</dbReference>
<dbReference type="InterPro" id="IPR036291">
    <property type="entry name" value="NAD(P)-bd_dom_sf"/>
</dbReference>
<feature type="site" description="Important for catalytic activity" evidence="5">
    <location>
        <position position="144"/>
    </location>
</feature>
<organism evidence="9 10">
    <name type="scientific">Irregularibacter muris</name>
    <dbReference type="NCBI Taxonomy" id="1796619"/>
    <lineage>
        <taxon>Bacteria</taxon>
        <taxon>Bacillati</taxon>
        <taxon>Bacillota</taxon>
        <taxon>Clostridia</taxon>
        <taxon>Eubacteriales</taxon>
        <taxon>Eubacteriaceae</taxon>
        <taxon>Irregularibacter</taxon>
    </lineage>
</organism>
<comment type="pathway">
    <text evidence="1">Lipid metabolism; butanoate metabolism.</text>
</comment>
<feature type="binding site" evidence="6">
    <location>
        <position position="147"/>
    </location>
    <ligand>
        <name>NAD(+)</name>
        <dbReference type="ChEBI" id="CHEBI:57540"/>
    </ligand>
</feature>
<dbReference type="GO" id="GO:0070403">
    <property type="term" value="F:NAD+ binding"/>
    <property type="evidence" value="ECO:0007669"/>
    <property type="project" value="InterPro"/>
</dbReference>
<feature type="binding site" evidence="6">
    <location>
        <position position="123"/>
    </location>
    <ligand>
        <name>NAD(+)</name>
        <dbReference type="ChEBI" id="CHEBI:57540"/>
    </ligand>
</feature>
<comment type="caution">
    <text evidence="9">The sequence shown here is derived from an EMBL/GenBank/DDBJ whole genome shotgun (WGS) entry which is preliminary data.</text>
</comment>
<feature type="binding site" evidence="6">
    <location>
        <position position="37"/>
    </location>
    <ligand>
        <name>NAD(+)</name>
        <dbReference type="ChEBI" id="CHEBI:57540"/>
    </ligand>
</feature>
<dbReference type="PIRSF" id="PIRSF000105">
    <property type="entry name" value="HCDH"/>
    <property type="match status" value="1"/>
</dbReference>
<evidence type="ECO:0000259" key="8">
    <source>
        <dbReference type="Pfam" id="PF02737"/>
    </source>
</evidence>
<protein>
    <recommendedName>
        <fullName evidence="4">3-hydroxybutyryl-CoA dehydrogenase</fullName>
    </recommendedName>
</protein>
<feature type="domain" description="3-hydroxyacyl-CoA dehydrogenase NAD binding" evidence="8">
    <location>
        <begin position="10"/>
        <end position="188"/>
    </location>
</feature>
<evidence type="ECO:0000256" key="5">
    <source>
        <dbReference type="PIRSR" id="PIRSR000105-1"/>
    </source>
</evidence>
<dbReference type="SUPFAM" id="SSF48179">
    <property type="entry name" value="6-phosphogluconate dehydrogenase C-terminal domain-like"/>
    <property type="match status" value="1"/>
</dbReference>
<dbReference type="InterPro" id="IPR013328">
    <property type="entry name" value="6PGD_dom2"/>
</dbReference>
<dbReference type="InterPro" id="IPR006180">
    <property type="entry name" value="3-OHacyl-CoA_DH_CS"/>
</dbReference>
<feature type="domain" description="3-hydroxyacyl-CoA dehydrogenase C-terminal" evidence="7">
    <location>
        <begin position="191"/>
        <end position="289"/>
    </location>
</feature>
<dbReference type="RefSeq" id="WP_257531653.1">
    <property type="nucleotide sequence ID" value="NZ_JANKAS010000009.1"/>
</dbReference>
<dbReference type="FunFam" id="3.40.50.720:FF:000009">
    <property type="entry name" value="Fatty oxidation complex, alpha subunit"/>
    <property type="match status" value="1"/>
</dbReference>
<evidence type="ECO:0000256" key="4">
    <source>
        <dbReference type="ARBA" id="ARBA00067747"/>
    </source>
</evidence>
<dbReference type="Gene3D" id="3.40.50.720">
    <property type="entry name" value="NAD(P)-binding Rossmann-like Domain"/>
    <property type="match status" value="1"/>
</dbReference>
<dbReference type="PANTHER" id="PTHR48075">
    <property type="entry name" value="3-HYDROXYACYL-COA DEHYDROGENASE FAMILY PROTEIN"/>
    <property type="match status" value="1"/>
</dbReference>
<gene>
    <name evidence="9" type="ORF">NSA47_10240</name>
</gene>
<dbReference type="EMBL" id="JANKAS010000009">
    <property type="protein sequence ID" value="MCR1899362.1"/>
    <property type="molecule type" value="Genomic_DNA"/>
</dbReference>
<dbReference type="Gene3D" id="1.10.1040.10">
    <property type="entry name" value="N-(1-d-carboxylethyl)-l-norvaline Dehydrogenase, domain 2"/>
    <property type="match status" value="1"/>
</dbReference>
<dbReference type="AlphaFoldDB" id="A0AAE3HH03"/>
<dbReference type="GO" id="GO:0006631">
    <property type="term" value="P:fatty acid metabolic process"/>
    <property type="evidence" value="ECO:0007669"/>
    <property type="project" value="InterPro"/>
</dbReference>
<evidence type="ECO:0000256" key="3">
    <source>
        <dbReference type="ARBA" id="ARBA00023002"/>
    </source>
</evidence>
<comment type="similarity">
    <text evidence="2">Belongs to the 3-hydroxyacyl-CoA dehydrogenase family.</text>
</comment>
<dbReference type="PROSITE" id="PS00067">
    <property type="entry name" value="3HCDH"/>
    <property type="match status" value="1"/>
</dbReference>
<feature type="binding site" evidence="6">
    <location>
        <position position="281"/>
    </location>
    <ligand>
        <name>NAD(+)</name>
        <dbReference type="ChEBI" id="CHEBI:57540"/>
    </ligand>
</feature>
<dbReference type="SUPFAM" id="SSF51735">
    <property type="entry name" value="NAD(P)-binding Rossmann-fold domains"/>
    <property type="match status" value="1"/>
</dbReference>
<evidence type="ECO:0000256" key="1">
    <source>
        <dbReference type="ARBA" id="ARBA00005086"/>
    </source>
</evidence>
<keyword evidence="10" id="KW-1185">Reference proteome</keyword>
<dbReference type="Pfam" id="PF00725">
    <property type="entry name" value="3HCDH"/>
    <property type="match status" value="1"/>
</dbReference>
<dbReference type="PANTHER" id="PTHR48075:SF5">
    <property type="entry name" value="3-HYDROXYBUTYRYL-COA DEHYDROGENASE"/>
    <property type="match status" value="1"/>
</dbReference>
<name>A0AAE3HH03_9FIRM</name>
<accession>A0AAE3HH03</accession>
<keyword evidence="6" id="KW-0520">NAD</keyword>
<dbReference type="Proteomes" id="UP001205748">
    <property type="component" value="Unassembled WGS sequence"/>
</dbReference>
<evidence type="ECO:0000256" key="6">
    <source>
        <dbReference type="PIRSR" id="PIRSR000105-2"/>
    </source>
</evidence>
<keyword evidence="3" id="KW-0560">Oxidoreductase</keyword>
<feature type="binding site" evidence="6">
    <location>
        <position position="101"/>
    </location>
    <ligand>
        <name>NAD(+)</name>
        <dbReference type="ChEBI" id="CHEBI:57540"/>
    </ligand>
</feature>
<reference evidence="9" key="1">
    <citation type="submission" date="2022-07" db="EMBL/GenBank/DDBJ databases">
        <title>Enhanced cultured diversity of the mouse gut microbiota enables custom-made synthetic communities.</title>
        <authorList>
            <person name="Afrizal A."/>
        </authorList>
    </citation>
    <scope>NUCLEOTIDE SEQUENCE</scope>
    <source>
        <strain evidence="9">DSM 28593</strain>
    </source>
</reference>
<evidence type="ECO:0000259" key="7">
    <source>
        <dbReference type="Pfam" id="PF00725"/>
    </source>
</evidence>
<evidence type="ECO:0000256" key="2">
    <source>
        <dbReference type="ARBA" id="ARBA00009463"/>
    </source>
</evidence>
<dbReference type="InterPro" id="IPR022694">
    <property type="entry name" value="3-OHacyl-CoA_DH"/>
</dbReference>
<feature type="binding site" evidence="6">
    <location>
        <begin position="14"/>
        <end position="19"/>
    </location>
    <ligand>
        <name>NAD(+)</name>
        <dbReference type="ChEBI" id="CHEBI:57540"/>
    </ligand>
</feature>
<dbReference type="Pfam" id="PF02737">
    <property type="entry name" value="3HCDH_N"/>
    <property type="match status" value="1"/>
</dbReference>
<feature type="binding site" evidence="6">
    <location>
        <position position="96"/>
    </location>
    <ligand>
        <name>NAD(+)</name>
        <dbReference type="ChEBI" id="CHEBI:57540"/>
    </ligand>
</feature>
<dbReference type="InterPro" id="IPR008927">
    <property type="entry name" value="6-PGluconate_DH-like_C_sf"/>
</dbReference>
<proteinExistence type="inferred from homology"/>
<evidence type="ECO:0000313" key="9">
    <source>
        <dbReference type="EMBL" id="MCR1899362.1"/>
    </source>
</evidence>
<sequence>MKTKADIKNIVIAGAGIMGASFAQIFARYGYHVNLFDISDDAIAKSKELIRMNQKNTIEEGDITKEDSEKLISNISYTLDMEVFKSADFVIEAIAEKLAIKHKFWEQVSKMVSEDTILTTNTSGLSINKIAEVVNIPKRFCGMHWVNPPHIIPLVEIIAGDKTEKSTLEIVKEVALSIHRKPVLVKKDINGFVLNRLQYALIREAFHIVESGAASIEDVDHVMKYGLGMRYACIGPFETIDFGGLDIFFNVGSYMFKELSNSQEVPKLLADLYAQGAYGVKTGKGFYDYSNGQGEKAIEKRDKDFMKVSKCLHRNS</sequence>
<dbReference type="GO" id="GO:0016616">
    <property type="term" value="F:oxidoreductase activity, acting on the CH-OH group of donors, NAD or NADP as acceptor"/>
    <property type="evidence" value="ECO:0007669"/>
    <property type="project" value="InterPro"/>
</dbReference>
<dbReference type="InterPro" id="IPR006108">
    <property type="entry name" value="3HC_DH_C"/>
</dbReference>